<dbReference type="AlphaFoldDB" id="A0A1I5WGW0"/>
<evidence type="ECO:0000256" key="1">
    <source>
        <dbReference type="SAM" id="MobiDB-lite"/>
    </source>
</evidence>
<dbReference type="RefSeq" id="WP_092433175.1">
    <property type="nucleotide sequence ID" value="NZ_FOXM01000013.1"/>
</dbReference>
<evidence type="ECO:0000313" key="4">
    <source>
        <dbReference type="EMBL" id="SFQ18877.1"/>
    </source>
</evidence>
<evidence type="ECO:0000259" key="3">
    <source>
        <dbReference type="Pfam" id="PF13719"/>
    </source>
</evidence>
<dbReference type="Pfam" id="PF13719">
    <property type="entry name" value="Zn_ribbon_5"/>
    <property type="match status" value="1"/>
</dbReference>
<feature type="compositionally biased region" description="Low complexity" evidence="1">
    <location>
        <begin position="119"/>
        <end position="129"/>
    </location>
</feature>
<feature type="domain" description="Zinc finger/thioredoxin putative" evidence="3">
    <location>
        <begin position="6"/>
        <end position="41"/>
    </location>
</feature>
<evidence type="ECO:0000256" key="2">
    <source>
        <dbReference type="SAM" id="Phobius"/>
    </source>
</evidence>
<keyword evidence="2" id="KW-0472">Membrane</keyword>
<proteinExistence type="predicted"/>
<organism evidence="4 5">
    <name type="scientific">Geopseudomonas sagittaria</name>
    <dbReference type="NCBI Taxonomy" id="1135990"/>
    <lineage>
        <taxon>Bacteria</taxon>
        <taxon>Pseudomonadati</taxon>
        <taxon>Pseudomonadota</taxon>
        <taxon>Gammaproteobacteria</taxon>
        <taxon>Pseudomonadales</taxon>
        <taxon>Pseudomonadaceae</taxon>
        <taxon>Geopseudomonas</taxon>
    </lineage>
</organism>
<feature type="compositionally biased region" description="Low complexity" evidence="1">
    <location>
        <begin position="211"/>
        <end position="232"/>
    </location>
</feature>
<evidence type="ECO:0000313" key="5">
    <source>
        <dbReference type="Proteomes" id="UP000243084"/>
    </source>
</evidence>
<dbReference type="Proteomes" id="UP000243084">
    <property type="component" value="Unassembled WGS sequence"/>
</dbReference>
<dbReference type="InterPro" id="IPR011723">
    <property type="entry name" value="Znf/thioredoxin_put"/>
</dbReference>
<dbReference type="InterPro" id="IPR021834">
    <property type="entry name" value="DUF3426"/>
</dbReference>
<feature type="transmembrane region" description="Helical" evidence="2">
    <location>
        <begin position="324"/>
        <end position="346"/>
    </location>
</feature>
<reference evidence="5" key="1">
    <citation type="submission" date="2016-10" db="EMBL/GenBank/DDBJ databases">
        <authorList>
            <person name="Varghese N."/>
            <person name="Submissions S."/>
        </authorList>
    </citation>
    <scope>NUCLEOTIDE SEQUENCE [LARGE SCALE GENOMIC DNA]</scope>
    <source>
        <strain evidence="5">JCM 18195</strain>
    </source>
</reference>
<sequence>MTESFVTQCPHCQTRFRVTRAQLGMARGAVRCGACLQVFNAAEQLAGERAASPAAVPDSTARAPHSMVQNAVAASDVRAAVGGALAGGAAGALASSALDQDAGTYAEPAGYQPAPPLPADDVSPAAAPAAPAPAPAPVDDTLWIHDDLDLDDLDLDEEFDKLDEDSFELSSEFRDYQPPENPLLGSFGAAADNRRDPHDESWVEALLNDQPAAKVPPSAPSSLRAEPSLSDELPLELDNGDQDLAEFADDAEEAARHLDGGLSAERDEPITVSAAAASLAAAAAAGSTRRSEPRLRDEGLLSLSDEPLQLDWQPQQGPGWARRLLWLLLILLALGGLAGQYVYYHFDELARDDRLRPWFDKVCPLLGCELPPRVDVSLVKSSNLTVRNHPTHPGALTVDAIIYNRATFSQPFPLLELRFEDINGQPLARRSFKPGEYLAGELAGRTDMPPQTPIHISLEIVDPGTRAVNYSLGFHSPD</sequence>
<name>A0A1I5WGW0_9GAMM</name>
<gene>
    <name evidence="4" type="ORF">SAMN05216229_11394</name>
</gene>
<feature type="region of interest" description="Disordered" evidence="1">
    <location>
        <begin position="210"/>
        <end position="236"/>
    </location>
</feature>
<keyword evidence="5" id="KW-1185">Reference proteome</keyword>
<protein>
    <submittedName>
        <fullName evidence="4">MJ0042 family finger-like domain-containing protein</fullName>
    </submittedName>
</protein>
<dbReference type="EMBL" id="FOXM01000013">
    <property type="protein sequence ID" value="SFQ18877.1"/>
    <property type="molecule type" value="Genomic_DNA"/>
</dbReference>
<keyword evidence="2" id="KW-1133">Transmembrane helix</keyword>
<dbReference type="Pfam" id="PF11906">
    <property type="entry name" value="DUF3426"/>
    <property type="match status" value="1"/>
</dbReference>
<dbReference type="OrthoDB" id="5294582at2"/>
<feature type="region of interest" description="Disordered" evidence="1">
    <location>
        <begin position="105"/>
        <end position="140"/>
    </location>
</feature>
<keyword evidence="2" id="KW-0812">Transmembrane</keyword>
<dbReference type="NCBIfam" id="TIGR02098">
    <property type="entry name" value="MJ0042_CXXC"/>
    <property type="match status" value="1"/>
</dbReference>
<accession>A0A1I5WGW0</accession>